<dbReference type="SUPFAM" id="SSF56529">
    <property type="entry name" value="FAH"/>
    <property type="match status" value="1"/>
</dbReference>
<dbReference type="PANTHER" id="PTHR11820:SF112">
    <property type="entry name" value="FUMARYLACETOACETATE HYDROLASE FAMILY PROTEIN (AFU_ORTHOLOGUE AFUA_1G02370)-RELATED"/>
    <property type="match status" value="1"/>
</dbReference>
<dbReference type="EMBL" id="JBGBPQ010000009">
    <property type="protein sequence ID" value="KAL1519923.1"/>
    <property type="molecule type" value="Genomic_DNA"/>
</dbReference>
<proteinExistence type="inferred from homology"/>
<evidence type="ECO:0000256" key="1">
    <source>
        <dbReference type="ARBA" id="ARBA00010211"/>
    </source>
</evidence>
<evidence type="ECO:0000256" key="2">
    <source>
        <dbReference type="ARBA" id="ARBA00022723"/>
    </source>
</evidence>
<dbReference type="Pfam" id="PF01557">
    <property type="entry name" value="FAA_hydrolase"/>
    <property type="match status" value="1"/>
</dbReference>
<dbReference type="Proteomes" id="UP001515480">
    <property type="component" value="Unassembled WGS sequence"/>
</dbReference>
<organism evidence="4 5">
    <name type="scientific">Prymnesium parvum</name>
    <name type="common">Toxic golden alga</name>
    <dbReference type="NCBI Taxonomy" id="97485"/>
    <lineage>
        <taxon>Eukaryota</taxon>
        <taxon>Haptista</taxon>
        <taxon>Haptophyta</taxon>
        <taxon>Prymnesiophyceae</taxon>
        <taxon>Prymnesiales</taxon>
        <taxon>Prymnesiaceae</taxon>
        <taxon>Prymnesium</taxon>
    </lineage>
</organism>
<dbReference type="PANTHER" id="PTHR11820">
    <property type="entry name" value="ACYLPYRUVASE"/>
    <property type="match status" value="1"/>
</dbReference>
<evidence type="ECO:0000259" key="3">
    <source>
        <dbReference type="Pfam" id="PF01557"/>
    </source>
</evidence>
<accession>A0AB34JG51</accession>
<keyword evidence="2" id="KW-0479">Metal-binding</keyword>
<dbReference type="GO" id="GO:0050163">
    <property type="term" value="F:oxaloacetate tautomerase activity"/>
    <property type="evidence" value="ECO:0007669"/>
    <property type="project" value="UniProtKB-ARBA"/>
</dbReference>
<comment type="caution">
    <text evidence="4">The sequence shown here is derived from an EMBL/GenBank/DDBJ whole genome shotgun (WGS) entry which is preliminary data.</text>
</comment>
<evidence type="ECO:0000313" key="5">
    <source>
        <dbReference type="Proteomes" id="UP001515480"/>
    </source>
</evidence>
<keyword evidence="5" id="KW-1185">Reference proteome</keyword>
<sequence length="280" mass="30003">MRFLRFLNDAGEATYAISHSDGALTVAEGSPFAGLRDTGRPAGTISHYLPPVDPTMVICIGLNYGKHADELKLARPVNPVVFMKPPSSATGHQSKVVKPRLTEKLDYEVELAVVIGKPCKDVTEAEALEYVLGYTVANDLSTRDWQKVPELSGSQWCRSKGFDGFSPLGPVLVTREEIPDPGNLGLRSYVNGEKRQDSSTSDLIFSVQQVVSFLSAGCTLTPGTVIMTGTPAGVAEGMPGQPWLNAGDQVVVEIDQIGALQVEIVPDPSTARCFANMAKL</sequence>
<protein>
    <recommendedName>
        <fullName evidence="3">Fumarylacetoacetase-like C-terminal domain-containing protein</fullName>
    </recommendedName>
</protein>
<dbReference type="GO" id="GO:0046872">
    <property type="term" value="F:metal ion binding"/>
    <property type="evidence" value="ECO:0007669"/>
    <property type="project" value="UniProtKB-KW"/>
</dbReference>
<gene>
    <name evidence="4" type="ORF">AB1Y20_023411</name>
</gene>
<dbReference type="Gene3D" id="3.90.850.10">
    <property type="entry name" value="Fumarylacetoacetase-like, C-terminal domain"/>
    <property type="match status" value="1"/>
</dbReference>
<reference evidence="4 5" key="1">
    <citation type="journal article" date="2024" name="Science">
        <title>Giant polyketide synthase enzymes in the biosynthesis of giant marine polyether toxins.</title>
        <authorList>
            <person name="Fallon T.R."/>
            <person name="Shende V.V."/>
            <person name="Wierzbicki I.H."/>
            <person name="Pendleton A.L."/>
            <person name="Watervoot N.F."/>
            <person name="Auber R.P."/>
            <person name="Gonzalez D.J."/>
            <person name="Wisecaver J.H."/>
            <person name="Moore B.S."/>
        </authorList>
    </citation>
    <scope>NUCLEOTIDE SEQUENCE [LARGE SCALE GENOMIC DNA]</scope>
    <source>
        <strain evidence="4 5">12B1</strain>
    </source>
</reference>
<comment type="similarity">
    <text evidence="1">Belongs to the FAH family.</text>
</comment>
<dbReference type="AlphaFoldDB" id="A0AB34JG51"/>
<dbReference type="InterPro" id="IPR036663">
    <property type="entry name" value="Fumarylacetoacetase_C_sf"/>
</dbReference>
<dbReference type="GO" id="GO:0006107">
    <property type="term" value="P:oxaloacetate metabolic process"/>
    <property type="evidence" value="ECO:0007669"/>
    <property type="project" value="UniProtKB-ARBA"/>
</dbReference>
<dbReference type="FunFam" id="3.90.850.10:FF:000002">
    <property type="entry name" value="2-hydroxyhepta-2,4-diene-1,7-dioate isomerase"/>
    <property type="match status" value="1"/>
</dbReference>
<name>A0AB34JG51_PRYPA</name>
<evidence type="ECO:0000313" key="4">
    <source>
        <dbReference type="EMBL" id="KAL1519923.1"/>
    </source>
</evidence>
<dbReference type="InterPro" id="IPR011234">
    <property type="entry name" value="Fumarylacetoacetase-like_C"/>
</dbReference>
<feature type="domain" description="Fumarylacetoacetase-like C-terminal" evidence="3">
    <location>
        <begin position="57"/>
        <end position="264"/>
    </location>
</feature>